<dbReference type="EMBL" id="CP025704">
    <property type="protein sequence ID" value="AUN98852.1"/>
    <property type="molecule type" value="Genomic_DNA"/>
</dbReference>
<proteinExistence type="predicted"/>
<feature type="compositionally biased region" description="Basic and acidic residues" evidence="1">
    <location>
        <begin position="54"/>
        <end position="67"/>
    </location>
</feature>
<sequence length="158" mass="17942">MSELTYWRKCGSCKKEIGFNTIYQACNVSTCRKLVFCSVDCWNLHNPVMNHKSSWAEENRSPRKEDYNPASDDSAPRRVIVSNKPATASGAEVVGAANEEDILIVASKLKQYIKDKYDMNTSANVMEALSSIVRRHTDRAVQKARMEGRKTVMDRDFE</sequence>
<evidence type="ECO:0000313" key="3">
    <source>
        <dbReference type="Proteomes" id="UP000235584"/>
    </source>
</evidence>
<evidence type="ECO:0000256" key="1">
    <source>
        <dbReference type="SAM" id="MobiDB-lite"/>
    </source>
</evidence>
<dbReference type="AlphaFoldDB" id="A0A2K9NTN0"/>
<gene>
    <name evidence="2" type="ORF">C0V70_12215</name>
</gene>
<name>A0A2K9NTN0_BACTC</name>
<dbReference type="Proteomes" id="UP000235584">
    <property type="component" value="Chromosome"/>
</dbReference>
<dbReference type="OrthoDB" id="5511173at2"/>
<protein>
    <submittedName>
        <fullName evidence="2">Uncharacterized protein</fullName>
    </submittedName>
</protein>
<dbReference type="KEGG" id="bsto:C0V70_12215"/>
<accession>A0A2K9NTN0</accession>
<dbReference type="RefSeq" id="WP_102244143.1">
    <property type="nucleotide sequence ID" value="NZ_CP025704.1"/>
</dbReference>
<evidence type="ECO:0000313" key="2">
    <source>
        <dbReference type="EMBL" id="AUN98852.1"/>
    </source>
</evidence>
<dbReference type="GO" id="GO:0046982">
    <property type="term" value="F:protein heterodimerization activity"/>
    <property type="evidence" value="ECO:0007669"/>
    <property type="project" value="InterPro"/>
</dbReference>
<keyword evidence="3" id="KW-1185">Reference proteome</keyword>
<dbReference type="InterPro" id="IPR009072">
    <property type="entry name" value="Histone-fold"/>
</dbReference>
<organism evidence="2 3">
    <name type="scientific">Bacteriovorax stolpii</name>
    <name type="common">Bdellovibrio stolpii</name>
    <dbReference type="NCBI Taxonomy" id="960"/>
    <lineage>
        <taxon>Bacteria</taxon>
        <taxon>Pseudomonadati</taxon>
        <taxon>Bdellovibrionota</taxon>
        <taxon>Bacteriovoracia</taxon>
        <taxon>Bacteriovoracales</taxon>
        <taxon>Bacteriovoracaceae</taxon>
        <taxon>Bacteriovorax</taxon>
    </lineage>
</organism>
<reference evidence="2 3" key="1">
    <citation type="submission" date="2018-01" db="EMBL/GenBank/DDBJ databases">
        <title>Complete genome sequence of Bacteriovorax stolpii DSM12778.</title>
        <authorList>
            <person name="Tang B."/>
            <person name="Chang J."/>
        </authorList>
    </citation>
    <scope>NUCLEOTIDE SEQUENCE [LARGE SCALE GENOMIC DNA]</scope>
    <source>
        <strain evidence="2 3">DSM 12778</strain>
    </source>
</reference>
<dbReference type="SUPFAM" id="SSF47113">
    <property type="entry name" value="Histone-fold"/>
    <property type="match status" value="1"/>
</dbReference>
<feature type="region of interest" description="Disordered" evidence="1">
    <location>
        <begin position="53"/>
        <end position="78"/>
    </location>
</feature>